<feature type="transmembrane region" description="Helical" evidence="6">
    <location>
        <begin position="285"/>
        <end position="303"/>
    </location>
</feature>
<feature type="transmembrane region" description="Helical" evidence="6">
    <location>
        <begin position="203"/>
        <end position="222"/>
    </location>
</feature>
<keyword evidence="3 6" id="KW-0812">Transmembrane</keyword>
<evidence type="ECO:0000313" key="8">
    <source>
        <dbReference type="Proteomes" id="UP001175097"/>
    </source>
</evidence>
<comment type="caution">
    <text evidence="7">The sequence shown here is derived from an EMBL/GenBank/DDBJ whole genome shotgun (WGS) entry which is preliminary data.</text>
</comment>
<dbReference type="Pfam" id="PF02653">
    <property type="entry name" value="BPD_transp_2"/>
    <property type="match status" value="1"/>
</dbReference>
<dbReference type="Proteomes" id="UP001175097">
    <property type="component" value="Unassembled WGS sequence"/>
</dbReference>
<evidence type="ECO:0000256" key="5">
    <source>
        <dbReference type="ARBA" id="ARBA00023136"/>
    </source>
</evidence>
<keyword evidence="5 6" id="KW-0472">Membrane</keyword>
<comment type="subcellular location">
    <subcellularLocation>
        <location evidence="1">Cell membrane</location>
        <topology evidence="1">Multi-pass membrane protein</topology>
    </subcellularLocation>
</comment>
<dbReference type="EMBL" id="JAROCC010000005">
    <property type="protein sequence ID" value="MDN4607404.1"/>
    <property type="molecule type" value="Genomic_DNA"/>
</dbReference>
<feature type="transmembrane region" description="Helical" evidence="6">
    <location>
        <begin position="43"/>
        <end position="63"/>
    </location>
</feature>
<keyword evidence="4 6" id="KW-1133">Transmembrane helix</keyword>
<gene>
    <name evidence="7" type="ORF">P5G49_07890</name>
</gene>
<dbReference type="PANTHER" id="PTHR43370">
    <property type="entry name" value="SUGAR ABC TRANSPORTER INTEGRAL MEMBRANE PROTEIN-RELATED"/>
    <property type="match status" value="1"/>
</dbReference>
<keyword evidence="2" id="KW-1003">Cell membrane</keyword>
<feature type="transmembrane region" description="Helical" evidence="6">
    <location>
        <begin position="69"/>
        <end position="91"/>
    </location>
</feature>
<protein>
    <submittedName>
        <fullName evidence="7">ABC transporter permease</fullName>
    </submittedName>
</protein>
<organism evidence="7 8">
    <name type="scientific">Sporosarcina highlanderae</name>
    <dbReference type="NCBI Taxonomy" id="3035916"/>
    <lineage>
        <taxon>Bacteria</taxon>
        <taxon>Bacillati</taxon>
        <taxon>Bacillota</taxon>
        <taxon>Bacilli</taxon>
        <taxon>Bacillales</taxon>
        <taxon>Caryophanaceae</taxon>
        <taxon>Sporosarcina</taxon>
    </lineage>
</organism>
<dbReference type="RefSeq" id="WP_301242950.1">
    <property type="nucleotide sequence ID" value="NZ_JAROCC010000005.1"/>
</dbReference>
<dbReference type="PANTHER" id="PTHR43370:SF1">
    <property type="entry name" value="GUANOSINE ABC TRANSPORTER PERMEASE PROTEIN NUPQ"/>
    <property type="match status" value="1"/>
</dbReference>
<accession>A0ABT8JQJ0</accession>
<dbReference type="InterPro" id="IPR001851">
    <property type="entry name" value="ABC_transp_permease"/>
</dbReference>
<evidence type="ECO:0000256" key="2">
    <source>
        <dbReference type="ARBA" id="ARBA00022475"/>
    </source>
</evidence>
<feature type="transmembrane region" description="Helical" evidence="6">
    <location>
        <begin position="98"/>
        <end position="120"/>
    </location>
</feature>
<evidence type="ECO:0000256" key="1">
    <source>
        <dbReference type="ARBA" id="ARBA00004651"/>
    </source>
</evidence>
<name>A0ABT8JQJ0_9BACL</name>
<evidence type="ECO:0000256" key="4">
    <source>
        <dbReference type="ARBA" id="ARBA00022989"/>
    </source>
</evidence>
<proteinExistence type="predicted"/>
<keyword evidence="8" id="KW-1185">Reference proteome</keyword>
<evidence type="ECO:0000256" key="6">
    <source>
        <dbReference type="SAM" id="Phobius"/>
    </source>
</evidence>
<feature type="transmembrane region" description="Helical" evidence="6">
    <location>
        <begin position="6"/>
        <end position="31"/>
    </location>
</feature>
<sequence>MSFLEVLYFIIPTSIAYAAPLIFTAIGGVFSERSGVVNIGLEGLMVMGAFVGIVFNLAFVNVFGGWTPWIALLAAMLVAAIFSIMHAVASVSFRADQVVSGVAINMLGIAIALFSVKLMFGKGQTDFIQQKIPRINVPILQDIPIIGPMFFKSLYGTSVLAIALAFVAWFVIYKTPFGLRLRSVGEHPMAADTMGINVAKIRYAAVIISGGLAGIGGAIYSQTMTGDFGHATINGQGFMALAAMIFGKWHPIGALGAALFFGFAQTLAISAGSIDIDFIQKIPAVYFHILPYVLTILALAGFIGKANAPKANGVPYIKGSR</sequence>
<dbReference type="CDD" id="cd06580">
    <property type="entry name" value="TM_PBP1_transp_TpRbsC_like"/>
    <property type="match status" value="1"/>
</dbReference>
<reference evidence="7" key="1">
    <citation type="submission" date="2023-03" db="EMBL/GenBank/DDBJ databases">
        <title>MT1 and MT2 Draft Genomes of Novel Species.</title>
        <authorList>
            <person name="Venkateswaran K."/>
        </authorList>
    </citation>
    <scope>NUCLEOTIDE SEQUENCE</scope>
    <source>
        <strain evidence="7">F6_3S_P_2</strain>
    </source>
</reference>
<evidence type="ECO:0000256" key="3">
    <source>
        <dbReference type="ARBA" id="ARBA00022692"/>
    </source>
</evidence>
<feature type="transmembrane region" description="Helical" evidence="6">
    <location>
        <begin position="154"/>
        <end position="173"/>
    </location>
</feature>
<evidence type="ECO:0000313" key="7">
    <source>
        <dbReference type="EMBL" id="MDN4607404.1"/>
    </source>
</evidence>